<evidence type="ECO:0000256" key="6">
    <source>
        <dbReference type="SAM" id="Phobius"/>
    </source>
</evidence>
<evidence type="ECO:0000256" key="3">
    <source>
        <dbReference type="ARBA" id="ARBA00022692"/>
    </source>
</evidence>
<sequence length="358" mass="39161">MTRSRVVLLHRSFRDLLSDPWQASLMTWLPVLLGIILWGVFARGLPTELPVAWVDMDNTATSRTLGRHLEASPAIALTQFADGRSAQLAMRQGEMFALVQIPAHFGEDLMAGRTPDLAVRYNTQFILVGKRLYSAALASLQGGLADVGSLATLASGVPAEYAEQALSPVKVELKSMFNPDLSYLPFLLPGIMLALFQLLVMATLVNAVGRGRRGLPLRIALLMLWWWLMGGIGLLVMYEGLALPMSGSLWVLWLAMIPLLGAIAGMMLLIALIVDDPVRATSIGGALFAPAFAYMGVSFPVNSMPWVAEIWRVLMPSTHYVPLLLQGGGNHNWSSLWPLFLMSLLLLPVARRYRGVSL</sequence>
<evidence type="ECO:0000256" key="1">
    <source>
        <dbReference type="ARBA" id="ARBA00004651"/>
    </source>
</evidence>
<feature type="domain" description="ABC-2 type transporter transmembrane" evidence="7">
    <location>
        <begin position="24"/>
        <end position="209"/>
    </location>
</feature>
<feature type="transmembrane region" description="Helical" evidence="6">
    <location>
        <begin position="333"/>
        <end position="350"/>
    </location>
</feature>
<evidence type="ECO:0000313" key="8">
    <source>
        <dbReference type="EMBL" id="SDI40405.1"/>
    </source>
</evidence>
<feature type="transmembrane region" description="Helical" evidence="6">
    <location>
        <begin position="219"/>
        <end position="238"/>
    </location>
</feature>
<evidence type="ECO:0000256" key="4">
    <source>
        <dbReference type="ARBA" id="ARBA00022989"/>
    </source>
</evidence>
<evidence type="ECO:0000256" key="2">
    <source>
        <dbReference type="ARBA" id="ARBA00022475"/>
    </source>
</evidence>
<keyword evidence="5 6" id="KW-0472">Membrane</keyword>
<evidence type="ECO:0000256" key="5">
    <source>
        <dbReference type="ARBA" id="ARBA00023136"/>
    </source>
</evidence>
<dbReference type="GO" id="GO:0140359">
    <property type="term" value="F:ABC-type transporter activity"/>
    <property type="evidence" value="ECO:0007669"/>
    <property type="project" value="InterPro"/>
</dbReference>
<dbReference type="Gene3D" id="3.40.1710.10">
    <property type="entry name" value="abc type-2 transporter like domain"/>
    <property type="match status" value="1"/>
</dbReference>
<dbReference type="PANTHER" id="PTHR30294">
    <property type="entry name" value="MEMBRANE COMPONENT OF ABC TRANSPORTER YHHJ-RELATED"/>
    <property type="match status" value="1"/>
</dbReference>
<organism evidence="8 9">
    <name type="scientific">Ferrimonas sediminum</name>
    <dbReference type="NCBI Taxonomy" id="718193"/>
    <lineage>
        <taxon>Bacteria</taxon>
        <taxon>Pseudomonadati</taxon>
        <taxon>Pseudomonadota</taxon>
        <taxon>Gammaproteobacteria</taxon>
        <taxon>Alteromonadales</taxon>
        <taxon>Ferrimonadaceae</taxon>
        <taxon>Ferrimonas</taxon>
    </lineage>
</organism>
<dbReference type="Pfam" id="PF12698">
    <property type="entry name" value="ABC2_membrane_3"/>
    <property type="match status" value="2"/>
</dbReference>
<dbReference type="EMBL" id="FNEM01000001">
    <property type="protein sequence ID" value="SDI40405.1"/>
    <property type="molecule type" value="Genomic_DNA"/>
</dbReference>
<reference evidence="9" key="1">
    <citation type="submission" date="2016-10" db="EMBL/GenBank/DDBJ databases">
        <authorList>
            <person name="Varghese N."/>
            <person name="Submissions S."/>
        </authorList>
    </citation>
    <scope>NUCLEOTIDE SEQUENCE [LARGE SCALE GENOMIC DNA]</scope>
    <source>
        <strain evidence="9">DSM 23317</strain>
    </source>
</reference>
<gene>
    <name evidence="8" type="ORF">SAMN04488540_101306</name>
</gene>
<protein>
    <submittedName>
        <fullName evidence="8">ABC-2 type transport system permease protein</fullName>
    </submittedName>
</protein>
<dbReference type="PANTHER" id="PTHR30294:SF47">
    <property type="entry name" value="INNER MEMBRANE TRANSPORT PERMEASE YHHJ"/>
    <property type="match status" value="1"/>
</dbReference>
<dbReference type="InterPro" id="IPR013525">
    <property type="entry name" value="ABC2_TM"/>
</dbReference>
<dbReference type="GO" id="GO:0005886">
    <property type="term" value="C:plasma membrane"/>
    <property type="evidence" value="ECO:0007669"/>
    <property type="project" value="UniProtKB-SubCell"/>
</dbReference>
<dbReference type="RefSeq" id="WP_090360862.1">
    <property type="nucleotide sequence ID" value="NZ_FNEM01000001.1"/>
</dbReference>
<accession>A0A1G8KAD2</accession>
<feature type="domain" description="ABC-2 type transporter transmembrane" evidence="7">
    <location>
        <begin position="227"/>
        <end position="344"/>
    </location>
</feature>
<keyword evidence="4 6" id="KW-1133">Transmembrane helix</keyword>
<evidence type="ECO:0000313" key="9">
    <source>
        <dbReference type="Proteomes" id="UP000199527"/>
    </source>
</evidence>
<comment type="subcellular location">
    <subcellularLocation>
        <location evidence="1">Cell membrane</location>
        <topology evidence="1">Multi-pass membrane protein</topology>
    </subcellularLocation>
</comment>
<keyword evidence="3 6" id="KW-0812">Transmembrane</keyword>
<evidence type="ECO:0000259" key="7">
    <source>
        <dbReference type="Pfam" id="PF12698"/>
    </source>
</evidence>
<dbReference type="AlphaFoldDB" id="A0A1G8KAD2"/>
<feature type="transmembrane region" description="Helical" evidence="6">
    <location>
        <begin position="286"/>
        <end position="308"/>
    </location>
</feature>
<feature type="transmembrane region" description="Helical" evidence="6">
    <location>
        <begin position="250"/>
        <end position="274"/>
    </location>
</feature>
<feature type="transmembrane region" description="Helical" evidence="6">
    <location>
        <begin position="21"/>
        <end position="41"/>
    </location>
</feature>
<proteinExistence type="predicted"/>
<dbReference type="Proteomes" id="UP000199527">
    <property type="component" value="Unassembled WGS sequence"/>
</dbReference>
<keyword evidence="9" id="KW-1185">Reference proteome</keyword>
<dbReference type="OrthoDB" id="9803577at2"/>
<feature type="transmembrane region" description="Helical" evidence="6">
    <location>
        <begin position="183"/>
        <end position="207"/>
    </location>
</feature>
<dbReference type="InterPro" id="IPR051449">
    <property type="entry name" value="ABC-2_transporter_component"/>
</dbReference>
<keyword evidence="2" id="KW-1003">Cell membrane</keyword>
<name>A0A1G8KAD2_9GAMM</name>